<evidence type="ECO:0000313" key="1">
    <source>
        <dbReference type="EMBL" id="CUV47524.1"/>
    </source>
</evidence>
<proteinExistence type="predicted"/>
<gene>
    <name evidence="1" type="ORF">TO10_v1_1010003</name>
</gene>
<sequence length="35" mass="4058">MLQEAADQPCWEQRRLVLMGQMFPLDAYSLRFAAA</sequence>
<protein>
    <submittedName>
        <fullName evidence="1">Uncharacterized protein</fullName>
    </submittedName>
</protein>
<dbReference type="EMBL" id="LN899827">
    <property type="protein sequence ID" value="CUV47524.1"/>
    <property type="molecule type" value="Genomic_DNA"/>
</dbReference>
<name>A0A0S4WL12_RALSL</name>
<organism evidence="1">
    <name type="scientific">Ralstonia solanacearum</name>
    <name type="common">Pseudomonas solanacearum</name>
    <dbReference type="NCBI Taxonomy" id="305"/>
    <lineage>
        <taxon>Bacteria</taxon>
        <taxon>Pseudomonadati</taxon>
        <taxon>Pseudomonadota</taxon>
        <taxon>Betaproteobacteria</taxon>
        <taxon>Burkholderiales</taxon>
        <taxon>Burkholderiaceae</taxon>
        <taxon>Ralstonia</taxon>
        <taxon>Ralstonia solanacearum species complex</taxon>
    </lineage>
</organism>
<accession>A0A0S4WL12</accession>
<dbReference type="AlphaFoldDB" id="A0A0S4WL12"/>
<reference evidence="1" key="1">
    <citation type="submission" date="2015-10" db="EMBL/GenBank/DDBJ databases">
        <authorList>
            <person name="Gilbert D.G."/>
        </authorList>
    </citation>
    <scope>NUCLEOTIDE SEQUENCE</scope>
    <source>
        <strain evidence="1">Phyl III-seqv23</strain>
    </source>
</reference>